<evidence type="ECO:0000313" key="6">
    <source>
        <dbReference type="EMBL" id="MEJ6400987.1"/>
    </source>
</evidence>
<evidence type="ECO:0000256" key="4">
    <source>
        <dbReference type="ARBA" id="ARBA00023172"/>
    </source>
</evidence>
<name>A0ABU8SM62_9LACO</name>
<dbReference type="PROSITE" id="PS51898">
    <property type="entry name" value="TYR_RECOMBINASE"/>
    <property type="match status" value="1"/>
</dbReference>
<dbReference type="Gene3D" id="1.10.150.130">
    <property type="match status" value="1"/>
</dbReference>
<feature type="domain" description="Tyr recombinase" evidence="5">
    <location>
        <begin position="169"/>
        <end position="373"/>
    </location>
</feature>
<dbReference type="Pfam" id="PF14659">
    <property type="entry name" value="Phage_int_SAM_3"/>
    <property type="match status" value="1"/>
</dbReference>
<dbReference type="InterPro" id="IPR050808">
    <property type="entry name" value="Phage_Integrase"/>
</dbReference>
<keyword evidence="3" id="KW-0238">DNA-binding</keyword>
<sequence length="381" mass="44842">MAKIKKYTTKDGQKHYMFRIYLGVDERTGKKRQTTRRGFKTQKEAKLAISKMELQIEADELEQHSKTKFKQVYAEFVESYRPSVRESTFYNFRTMSINHILPKFGEMYIEKIKPVDIQRQLNQWAKEFQSFGMVLQIFKRICTFALRRGYIKHNPASMVIMPKAKDKDKTKNFYTRDELKQFFNAPYFRLHTRFRIYVYFRLLAFTGLRKSEGLVLTWSNIDFDKHTLTVSKTLSKSVNGGNVISKPKTKESERTILIDDKTLNVLKQWQIEQRKQLLLQGINITNLDAYVFSKDGKHHFALSLPKQWLSTIYHTTDMPQISVHGFRHTHASMLFAASVPIKEVQVRLGHSDPRMTMDVYTHVSPEIHKEAVDKLSNYANF</sequence>
<dbReference type="PANTHER" id="PTHR30629:SF2">
    <property type="entry name" value="PROPHAGE INTEGRASE INTS-RELATED"/>
    <property type="match status" value="1"/>
</dbReference>
<dbReference type="Pfam" id="PF14657">
    <property type="entry name" value="Arm-DNA-bind_4"/>
    <property type="match status" value="1"/>
</dbReference>
<keyword evidence="7" id="KW-1185">Reference proteome</keyword>
<evidence type="ECO:0000256" key="3">
    <source>
        <dbReference type="ARBA" id="ARBA00023125"/>
    </source>
</evidence>
<dbReference type="InterPro" id="IPR028259">
    <property type="entry name" value="AP2-like_int_N"/>
</dbReference>
<dbReference type="InterPro" id="IPR010998">
    <property type="entry name" value="Integrase_recombinase_N"/>
</dbReference>
<accession>A0ABU8SM62</accession>
<evidence type="ECO:0000313" key="7">
    <source>
        <dbReference type="Proteomes" id="UP001370590"/>
    </source>
</evidence>
<keyword evidence="4" id="KW-0233">DNA recombination</keyword>
<reference evidence="6 7" key="1">
    <citation type="submission" date="2023-10" db="EMBL/GenBank/DDBJ databases">
        <title>Nicoliella lavandulae sp. nov. isolated from Lavandula angustifolia flowers.</title>
        <authorList>
            <person name="Alcantara C."/>
            <person name="Zuniga M."/>
            <person name="Landete J.M."/>
            <person name="Monedero V."/>
        </authorList>
    </citation>
    <scope>NUCLEOTIDE SEQUENCE [LARGE SCALE GENOMIC DNA]</scope>
    <source>
        <strain evidence="6 7">Es01</strain>
    </source>
</reference>
<dbReference type="Gene3D" id="1.10.443.10">
    <property type="entry name" value="Intergrase catalytic core"/>
    <property type="match status" value="1"/>
</dbReference>
<dbReference type="PANTHER" id="PTHR30629">
    <property type="entry name" value="PROPHAGE INTEGRASE"/>
    <property type="match status" value="1"/>
</dbReference>
<dbReference type="Pfam" id="PF00589">
    <property type="entry name" value="Phage_integrase"/>
    <property type="match status" value="1"/>
</dbReference>
<dbReference type="CDD" id="cd01189">
    <property type="entry name" value="INT_ICEBs1_C_like"/>
    <property type="match status" value="1"/>
</dbReference>
<dbReference type="Proteomes" id="UP001370590">
    <property type="component" value="Unassembled WGS sequence"/>
</dbReference>
<dbReference type="InterPro" id="IPR013762">
    <property type="entry name" value="Integrase-like_cat_sf"/>
</dbReference>
<dbReference type="RefSeq" id="WP_339960835.1">
    <property type="nucleotide sequence ID" value="NZ_JAWMWH010000003.1"/>
</dbReference>
<keyword evidence="2" id="KW-0229">DNA integration</keyword>
<dbReference type="SUPFAM" id="SSF56349">
    <property type="entry name" value="DNA breaking-rejoining enzymes"/>
    <property type="match status" value="1"/>
</dbReference>
<dbReference type="InterPro" id="IPR002104">
    <property type="entry name" value="Integrase_catalytic"/>
</dbReference>
<comment type="similarity">
    <text evidence="1">Belongs to the 'phage' integrase family.</text>
</comment>
<protein>
    <submittedName>
        <fullName evidence="6">Site-specific integrase</fullName>
    </submittedName>
</protein>
<dbReference type="InterPro" id="IPR011010">
    <property type="entry name" value="DNA_brk_join_enz"/>
</dbReference>
<comment type="caution">
    <text evidence="6">The sequence shown here is derived from an EMBL/GenBank/DDBJ whole genome shotgun (WGS) entry which is preliminary data.</text>
</comment>
<evidence type="ECO:0000259" key="5">
    <source>
        <dbReference type="PROSITE" id="PS51898"/>
    </source>
</evidence>
<evidence type="ECO:0000256" key="2">
    <source>
        <dbReference type="ARBA" id="ARBA00022908"/>
    </source>
</evidence>
<dbReference type="InterPro" id="IPR004107">
    <property type="entry name" value="Integrase_SAM-like_N"/>
</dbReference>
<proteinExistence type="inferred from homology"/>
<organism evidence="6 7">
    <name type="scientific">Nicoliella lavandulae</name>
    <dbReference type="NCBI Taxonomy" id="3082954"/>
    <lineage>
        <taxon>Bacteria</taxon>
        <taxon>Bacillati</taxon>
        <taxon>Bacillota</taxon>
        <taxon>Bacilli</taxon>
        <taxon>Lactobacillales</taxon>
        <taxon>Lactobacillaceae</taxon>
        <taxon>Nicoliella</taxon>
    </lineage>
</organism>
<evidence type="ECO:0000256" key="1">
    <source>
        <dbReference type="ARBA" id="ARBA00008857"/>
    </source>
</evidence>
<gene>
    <name evidence="6" type="ORF">R4146_07510</name>
</gene>
<dbReference type="EMBL" id="JAWMWH010000003">
    <property type="protein sequence ID" value="MEJ6400987.1"/>
    <property type="molecule type" value="Genomic_DNA"/>
</dbReference>